<dbReference type="PANTHER" id="PTHR11014:SF169">
    <property type="entry name" value="CLAN MH, FAMILY M20, PEPTIDASE T-LIKE METALLOPEPTIDASE"/>
    <property type="match status" value="1"/>
</dbReference>
<dbReference type="AlphaFoldDB" id="A0A2R4M160"/>
<accession>A0A2R4M160</accession>
<evidence type="ECO:0000256" key="2">
    <source>
        <dbReference type="PIRSR" id="PIRSR005962-1"/>
    </source>
</evidence>
<dbReference type="OrthoDB" id="9777385at2"/>
<keyword evidence="1 4" id="KW-0378">Hydrolase</keyword>
<feature type="binding site" evidence="2">
    <location>
        <position position="107"/>
    </location>
    <ligand>
        <name>Mn(2+)</name>
        <dbReference type="ChEBI" id="CHEBI:29035"/>
        <label>2</label>
    </ligand>
</feature>
<feature type="binding site" evidence="2">
    <location>
        <position position="167"/>
    </location>
    <ligand>
        <name>Mn(2+)</name>
        <dbReference type="ChEBI" id="CHEBI:29035"/>
        <label>2</label>
    </ligand>
</feature>
<evidence type="ECO:0000259" key="3">
    <source>
        <dbReference type="Pfam" id="PF07687"/>
    </source>
</evidence>
<dbReference type="Proteomes" id="UP000241447">
    <property type="component" value="Chromosome"/>
</dbReference>
<evidence type="ECO:0000256" key="1">
    <source>
        <dbReference type="ARBA" id="ARBA00022801"/>
    </source>
</evidence>
<dbReference type="Pfam" id="PF01546">
    <property type="entry name" value="Peptidase_M20"/>
    <property type="match status" value="1"/>
</dbReference>
<organism evidence="4 5">
    <name type="scientific">Celeribacter baekdonensis</name>
    <dbReference type="NCBI Taxonomy" id="875171"/>
    <lineage>
        <taxon>Bacteria</taxon>
        <taxon>Pseudomonadati</taxon>
        <taxon>Pseudomonadota</taxon>
        <taxon>Alphaproteobacteria</taxon>
        <taxon>Rhodobacterales</taxon>
        <taxon>Roseobacteraceae</taxon>
        <taxon>Celeribacter</taxon>
    </lineage>
</organism>
<dbReference type="InterPro" id="IPR002933">
    <property type="entry name" value="Peptidase_M20"/>
</dbReference>
<dbReference type="GO" id="GO:0046872">
    <property type="term" value="F:metal ion binding"/>
    <property type="evidence" value="ECO:0007669"/>
    <property type="project" value="UniProtKB-KW"/>
</dbReference>
<dbReference type="InterPro" id="IPR036264">
    <property type="entry name" value="Bact_exopeptidase_dim_dom"/>
</dbReference>
<dbReference type="SUPFAM" id="SSF55031">
    <property type="entry name" value="Bacterial exopeptidase dimerisation domain"/>
    <property type="match status" value="1"/>
</dbReference>
<dbReference type="NCBIfam" id="TIGR01891">
    <property type="entry name" value="amidohydrolases"/>
    <property type="match status" value="1"/>
</dbReference>
<dbReference type="KEGG" id="cbak:DA792_07400"/>
<feature type="binding site" evidence="2">
    <location>
        <position position="141"/>
    </location>
    <ligand>
        <name>Mn(2+)</name>
        <dbReference type="ChEBI" id="CHEBI:29035"/>
        <label>2</label>
    </ligand>
</feature>
<comment type="cofactor">
    <cofactor evidence="2">
        <name>Mn(2+)</name>
        <dbReference type="ChEBI" id="CHEBI:29035"/>
    </cofactor>
    <text evidence="2">The Mn(2+) ion enhances activity.</text>
</comment>
<dbReference type="Pfam" id="PF07687">
    <property type="entry name" value="M20_dimer"/>
    <property type="match status" value="1"/>
</dbReference>
<gene>
    <name evidence="4" type="ORF">DA792_07400</name>
</gene>
<dbReference type="EMBL" id="CP028475">
    <property type="protein sequence ID" value="AVW90930.1"/>
    <property type="molecule type" value="Genomic_DNA"/>
</dbReference>
<sequence>MIPLPNAWTLDPATLAEAVALRHELHRCPEVSGAEYETAKRIAARMHALGAEVATGLGGTGVAAVFGPKDLQGGTTLMIRAELDALPILEADGPEHRSEVDGVGHLCGHDGHMAILFAVASALSRHTPETRVVLLFQPAEETGAGARAVLDDPNFAAVRPDMAISLHNLPKLPLGAVALQEGPVACASKGLHVALTGQTSHAARPENGRSPGLALARLIPALAALSRDVPTEDPRFRLATVTHARLGVPSFGISPGEAALQVTLRTLLNSEMEALEAEARALILSAGAEFAPVITVHDPFSHSVNAPAATALLEAATQGLPRVKGAIPMRPSEDFGLFGTEIPAAMLFLGSGVDQPELHNPDFDFPDALIPIGAEIFLRAIHEFSAAKESETV</sequence>
<dbReference type="InterPro" id="IPR011650">
    <property type="entry name" value="Peptidase_M20_dimer"/>
</dbReference>
<feature type="domain" description="Peptidase M20 dimerisation" evidence="3">
    <location>
        <begin position="188"/>
        <end position="285"/>
    </location>
</feature>
<dbReference type="GO" id="GO:0016787">
    <property type="term" value="F:hydrolase activity"/>
    <property type="evidence" value="ECO:0007669"/>
    <property type="project" value="UniProtKB-KW"/>
</dbReference>
<evidence type="ECO:0000313" key="5">
    <source>
        <dbReference type="Proteomes" id="UP000241447"/>
    </source>
</evidence>
<dbReference type="RefSeq" id="WP_107719390.1">
    <property type="nucleotide sequence ID" value="NZ_CP028475.1"/>
</dbReference>
<feature type="binding site" evidence="2">
    <location>
        <position position="109"/>
    </location>
    <ligand>
        <name>Mn(2+)</name>
        <dbReference type="ChEBI" id="CHEBI:29035"/>
        <label>2</label>
    </ligand>
</feature>
<dbReference type="InterPro" id="IPR017439">
    <property type="entry name" value="Amidohydrolase"/>
</dbReference>
<dbReference type="SUPFAM" id="SSF53187">
    <property type="entry name" value="Zn-dependent exopeptidases"/>
    <property type="match status" value="1"/>
</dbReference>
<evidence type="ECO:0000313" key="4">
    <source>
        <dbReference type="EMBL" id="AVW90930.1"/>
    </source>
</evidence>
<keyword evidence="2" id="KW-0464">Manganese</keyword>
<proteinExistence type="predicted"/>
<protein>
    <submittedName>
        <fullName evidence="4">Amidohydrolase</fullName>
    </submittedName>
</protein>
<reference evidence="4 5" key="1">
    <citation type="submission" date="2018-03" db="EMBL/GenBank/DDBJ databases">
        <title>The Complete Genome of Celeribacter baekdonensis strain LH4, a Thiosulfate-Oxidizing Alphaproteobacterium Isolated from Gulf of Mexico Continental Slope Sediments.</title>
        <authorList>
            <person name="Flood B.E."/>
            <person name="Bailey J.V."/>
            <person name="Leprich D."/>
        </authorList>
    </citation>
    <scope>NUCLEOTIDE SEQUENCE [LARGE SCALE GENOMIC DNA]</scope>
    <source>
        <strain evidence="4 5">LH4</strain>
    </source>
</reference>
<keyword evidence="2" id="KW-0479">Metal-binding</keyword>
<dbReference type="Gene3D" id="3.30.70.360">
    <property type="match status" value="1"/>
</dbReference>
<dbReference type="Gene3D" id="3.40.630.10">
    <property type="entry name" value="Zn peptidases"/>
    <property type="match status" value="1"/>
</dbReference>
<name>A0A2R4M160_9RHOB</name>
<dbReference type="PIRSF" id="PIRSF005962">
    <property type="entry name" value="Pept_M20D_amidohydro"/>
    <property type="match status" value="1"/>
</dbReference>
<dbReference type="PANTHER" id="PTHR11014">
    <property type="entry name" value="PEPTIDASE M20 FAMILY MEMBER"/>
    <property type="match status" value="1"/>
</dbReference>
<feature type="binding site" evidence="2">
    <location>
        <position position="359"/>
    </location>
    <ligand>
        <name>Mn(2+)</name>
        <dbReference type="ChEBI" id="CHEBI:29035"/>
        <label>2</label>
    </ligand>
</feature>